<evidence type="ECO:0000256" key="3">
    <source>
        <dbReference type="ARBA" id="ARBA00023163"/>
    </source>
</evidence>
<sequence length="206" mass="22173">MATRSAPDPARRSERARAAVLAAATELVAEVGYGKLTIEAIAARAGVGKQTIYRWWPSKGAVVFDAFLAANESGGGLALPDTGDLAADLRAVLRPTSDELADPAADLTYRAITAEILNDPALRAEYRTRLLDPLLAVTRDRLRSARDAGQIAPDTDLDLAVELVYGPIHYRWLHQLGPLTHEHADRLVDAALHALNPPATNDRSGR</sequence>
<dbReference type="SUPFAM" id="SSF48498">
    <property type="entry name" value="Tetracyclin repressor-like, C-terminal domain"/>
    <property type="match status" value="1"/>
</dbReference>
<keyword evidence="7" id="KW-1185">Reference proteome</keyword>
<dbReference type="PRINTS" id="PR00455">
    <property type="entry name" value="HTHTETR"/>
</dbReference>
<dbReference type="PROSITE" id="PS50977">
    <property type="entry name" value="HTH_TETR_2"/>
    <property type="match status" value="1"/>
</dbReference>
<dbReference type="Pfam" id="PF00440">
    <property type="entry name" value="TetR_N"/>
    <property type="match status" value="1"/>
</dbReference>
<feature type="domain" description="HTH tetR-type" evidence="5">
    <location>
        <begin position="14"/>
        <end position="74"/>
    </location>
</feature>
<gene>
    <name evidence="6" type="ORF">VM95_07955</name>
</gene>
<dbReference type="Proteomes" id="UP000033699">
    <property type="component" value="Unassembled WGS sequence"/>
</dbReference>
<organism evidence="6 7">
    <name type="scientific">Streptomyces rubellomurinus (strain ATCC 31215)</name>
    <dbReference type="NCBI Taxonomy" id="359131"/>
    <lineage>
        <taxon>Bacteria</taxon>
        <taxon>Bacillati</taxon>
        <taxon>Actinomycetota</taxon>
        <taxon>Actinomycetes</taxon>
        <taxon>Kitasatosporales</taxon>
        <taxon>Streptomycetaceae</taxon>
        <taxon>Streptomyces</taxon>
    </lineage>
</organism>
<dbReference type="InterPro" id="IPR011075">
    <property type="entry name" value="TetR_C"/>
</dbReference>
<reference evidence="6 7" key="1">
    <citation type="submission" date="2015-02" db="EMBL/GenBank/DDBJ databases">
        <authorList>
            <person name="Ju K.-S."/>
            <person name="Doroghazi J.R."/>
            <person name="Metcalf W."/>
        </authorList>
    </citation>
    <scope>NUCLEOTIDE SEQUENCE [LARGE SCALE GENOMIC DNA]</scope>
    <source>
        <strain evidence="6 7">ATCC 31215</strain>
    </source>
</reference>
<dbReference type="InterPro" id="IPR036271">
    <property type="entry name" value="Tet_transcr_reg_TetR-rel_C_sf"/>
</dbReference>
<dbReference type="PANTHER" id="PTHR30055">
    <property type="entry name" value="HTH-TYPE TRANSCRIPTIONAL REGULATOR RUTR"/>
    <property type="match status" value="1"/>
</dbReference>
<comment type="caution">
    <text evidence="6">The sequence shown here is derived from an EMBL/GenBank/DDBJ whole genome shotgun (WGS) entry which is preliminary data.</text>
</comment>
<dbReference type="SUPFAM" id="SSF46689">
    <property type="entry name" value="Homeodomain-like"/>
    <property type="match status" value="1"/>
</dbReference>
<proteinExistence type="predicted"/>
<dbReference type="GO" id="GO:0000976">
    <property type="term" value="F:transcription cis-regulatory region binding"/>
    <property type="evidence" value="ECO:0007669"/>
    <property type="project" value="TreeGrafter"/>
</dbReference>
<dbReference type="Gene3D" id="1.10.10.60">
    <property type="entry name" value="Homeodomain-like"/>
    <property type="match status" value="1"/>
</dbReference>
<dbReference type="EMBL" id="JZKH01000011">
    <property type="protein sequence ID" value="KJS62531.1"/>
    <property type="molecule type" value="Genomic_DNA"/>
</dbReference>
<dbReference type="InterPro" id="IPR050109">
    <property type="entry name" value="HTH-type_TetR-like_transc_reg"/>
</dbReference>
<evidence type="ECO:0000313" key="6">
    <source>
        <dbReference type="EMBL" id="KJS62531.1"/>
    </source>
</evidence>
<accession>A0A0F2TJ56</accession>
<keyword evidence="1" id="KW-0805">Transcription regulation</keyword>
<dbReference type="InterPro" id="IPR001647">
    <property type="entry name" value="HTH_TetR"/>
</dbReference>
<keyword evidence="3" id="KW-0804">Transcription</keyword>
<dbReference type="InterPro" id="IPR009057">
    <property type="entry name" value="Homeodomain-like_sf"/>
</dbReference>
<dbReference type="PANTHER" id="PTHR30055:SF148">
    <property type="entry name" value="TETR-FAMILY TRANSCRIPTIONAL REGULATOR"/>
    <property type="match status" value="1"/>
</dbReference>
<name>A0A0F2TJ56_STRR3</name>
<dbReference type="Pfam" id="PF16859">
    <property type="entry name" value="TetR_C_11"/>
    <property type="match status" value="1"/>
</dbReference>
<dbReference type="PATRIC" id="fig|359131.3.peg.508"/>
<evidence type="ECO:0000256" key="4">
    <source>
        <dbReference type="PROSITE-ProRule" id="PRU00335"/>
    </source>
</evidence>
<dbReference type="OrthoDB" id="9796019at2"/>
<evidence type="ECO:0000259" key="5">
    <source>
        <dbReference type="PROSITE" id="PS50977"/>
    </source>
</evidence>
<dbReference type="RefSeq" id="WP_045693422.1">
    <property type="nucleotide sequence ID" value="NZ_JZKH01000011.1"/>
</dbReference>
<keyword evidence="2 4" id="KW-0238">DNA-binding</keyword>
<dbReference type="GO" id="GO:0003700">
    <property type="term" value="F:DNA-binding transcription factor activity"/>
    <property type="evidence" value="ECO:0007669"/>
    <property type="project" value="TreeGrafter"/>
</dbReference>
<evidence type="ECO:0000256" key="1">
    <source>
        <dbReference type="ARBA" id="ARBA00023015"/>
    </source>
</evidence>
<evidence type="ECO:0000256" key="2">
    <source>
        <dbReference type="ARBA" id="ARBA00023125"/>
    </source>
</evidence>
<feature type="DNA-binding region" description="H-T-H motif" evidence="4">
    <location>
        <begin position="37"/>
        <end position="56"/>
    </location>
</feature>
<dbReference type="AlphaFoldDB" id="A0A0F2TJ56"/>
<evidence type="ECO:0000313" key="7">
    <source>
        <dbReference type="Proteomes" id="UP000033699"/>
    </source>
</evidence>
<protein>
    <submittedName>
        <fullName evidence="6">TetR family transcriptional regulator</fullName>
    </submittedName>
</protein>
<dbReference type="Gene3D" id="1.10.357.10">
    <property type="entry name" value="Tetracycline Repressor, domain 2"/>
    <property type="match status" value="1"/>
</dbReference>